<name>A0A8I3MKZ7_CANLF</name>
<dbReference type="PIRSF" id="PIRSF000126">
    <property type="entry name" value="11-beta-HSD1"/>
    <property type="match status" value="1"/>
</dbReference>
<keyword evidence="3" id="KW-0443">Lipid metabolism</keyword>
<dbReference type="Ensembl" id="ENSCAFT00845006605.1">
    <property type="protein sequence ID" value="ENSCAFP00845005257.1"/>
    <property type="gene ID" value="ENSCAFG00845003593.1"/>
</dbReference>
<evidence type="ECO:0000256" key="5">
    <source>
        <dbReference type="ARBA" id="ARBA00024072"/>
    </source>
</evidence>
<dbReference type="PROSITE" id="PS00061">
    <property type="entry name" value="ADH_SHORT"/>
    <property type="match status" value="1"/>
</dbReference>
<keyword evidence="3" id="KW-0444">Lipid biosynthesis</keyword>
<dbReference type="EC" id="1.1.1.62" evidence="5"/>
<comment type="subcellular location">
    <subcellularLocation>
        <location evidence="1">Endoplasmic reticulum</location>
    </subcellularLocation>
</comment>
<reference evidence="7" key="3">
    <citation type="submission" date="2025-09" db="UniProtKB">
        <authorList>
            <consortium name="Ensembl"/>
        </authorList>
    </citation>
    <scope>IDENTIFICATION</scope>
    <source>
        <strain evidence="7">Boxer</strain>
    </source>
</reference>
<dbReference type="InterPro" id="IPR051019">
    <property type="entry name" value="VLCFA-Steroid_DH"/>
</dbReference>
<dbReference type="AlphaFoldDB" id="A0A8I3MKZ7"/>
<dbReference type="InterPro" id="IPR002347">
    <property type="entry name" value="SDR_fam"/>
</dbReference>
<dbReference type="CDD" id="cd05356">
    <property type="entry name" value="17beta-HSD1_like_SDR_c"/>
    <property type="match status" value="1"/>
</dbReference>
<dbReference type="GeneTree" id="ENSGT00940000160237"/>
<dbReference type="PRINTS" id="PR00081">
    <property type="entry name" value="GDHRDH"/>
</dbReference>
<evidence type="ECO:0000256" key="2">
    <source>
        <dbReference type="ARBA" id="ARBA00022857"/>
    </source>
</evidence>
<evidence type="ECO:0000256" key="6">
    <source>
        <dbReference type="ARBA" id="ARBA00038261"/>
    </source>
</evidence>
<protein>
    <recommendedName>
        <fullName evidence="5">17beta-estradiol 17-dehydrogenase</fullName>
        <ecNumber evidence="5">1.1.1.62</ecNumber>
    </recommendedName>
</protein>
<comment type="similarity">
    <text evidence="6">Belongs to the short-chain dehydrogenases/reductases (SDR) family. 17-beta-HSD 3 subfamily.</text>
</comment>
<dbReference type="SUPFAM" id="SSF51735">
    <property type="entry name" value="NAD(P)-binding Rossmann-fold domains"/>
    <property type="match status" value="1"/>
</dbReference>
<reference evidence="7" key="2">
    <citation type="submission" date="2025-08" db="UniProtKB">
        <authorList>
            <consortium name="Ensembl"/>
        </authorList>
    </citation>
    <scope>IDENTIFICATION</scope>
    <source>
        <strain evidence="7">Boxer</strain>
    </source>
</reference>
<evidence type="ECO:0000256" key="3">
    <source>
        <dbReference type="ARBA" id="ARBA00022955"/>
    </source>
</evidence>
<dbReference type="GO" id="GO:0004303">
    <property type="term" value="F:estradiol 17-beta-dehydrogenase [NAD(P)+] activity"/>
    <property type="evidence" value="ECO:0007669"/>
    <property type="project" value="UniProtKB-EC"/>
</dbReference>
<dbReference type="InterPro" id="IPR020904">
    <property type="entry name" value="Sc_DH/Rdtase_CS"/>
</dbReference>
<keyword evidence="4" id="KW-0560">Oxidoreductase</keyword>
<reference evidence="7" key="1">
    <citation type="submission" date="2020-03" db="EMBL/GenBank/DDBJ databases">
        <title>Long-read based genome assembly of a Labrador retriever dog.</title>
        <authorList>
            <person name="Eory L."/>
            <person name="Zhang W."/>
            <person name="Schoenebeck J."/>
        </authorList>
    </citation>
    <scope>NUCLEOTIDE SEQUENCE [LARGE SCALE GENOMIC DNA]</scope>
    <source>
        <strain evidence="7">Labrador retriever</strain>
    </source>
</reference>
<evidence type="ECO:0000313" key="7">
    <source>
        <dbReference type="Ensembl" id="ENSCAFP00845005257.1"/>
    </source>
</evidence>
<dbReference type="Proteomes" id="UP000805418">
    <property type="component" value="Chromosome 1"/>
</dbReference>
<evidence type="ECO:0000256" key="4">
    <source>
        <dbReference type="ARBA" id="ARBA00023002"/>
    </source>
</evidence>
<dbReference type="PRINTS" id="PR00080">
    <property type="entry name" value="SDRFAMILY"/>
</dbReference>
<keyword evidence="2" id="KW-0521">NADP</keyword>
<dbReference type="Gene3D" id="3.40.50.720">
    <property type="entry name" value="NAD(P)-binding Rossmann-like Domain"/>
    <property type="match status" value="1"/>
</dbReference>
<keyword evidence="3" id="KW-0752">Steroid biosynthesis</keyword>
<gene>
    <name evidence="7" type="primary">SLC35D2</name>
</gene>
<sequence length="299" mass="33341">MGVALEQFFIFVGLLVCLVCLVKSVRFSRYIFRHFWKVLPKSFLKSMGQWAVITGAGDGIGKAYSFELARQGLNVVLISRTLKKLQATAAEIECATGSSVKIIQADFTKDNIYEYIGEKLKGLEIGILINNVGMLPNLLPSHFLDTADDIQMTQLILKHMESRQKGLILNISSGVALFPWPLYSMYSASKAFVCTFSKALQAEYKRKGIIIQVLTPYAISTPMTRYLNTNMITKTADEFVKESLNYVTIGDETCGCFTHEILVTGNFFPESQEAGVQAVLAELFLAINHVLSWRGYAVM</sequence>
<dbReference type="InterPro" id="IPR036291">
    <property type="entry name" value="NAD(P)-bd_dom_sf"/>
</dbReference>
<dbReference type="Pfam" id="PF00106">
    <property type="entry name" value="adh_short"/>
    <property type="match status" value="1"/>
</dbReference>
<evidence type="ECO:0000256" key="1">
    <source>
        <dbReference type="ARBA" id="ARBA00004240"/>
    </source>
</evidence>
<dbReference type="PANTHER" id="PTHR43899">
    <property type="entry name" value="RH59310P"/>
    <property type="match status" value="1"/>
</dbReference>
<proteinExistence type="inferred from homology"/>
<evidence type="ECO:0000313" key="8">
    <source>
        <dbReference type="Proteomes" id="UP000805418"/>
    </source>
</evidence>
<organism evidence="7 8">
    <name type="scientific">Canis lupus familiaris</name>
    <name type="common">Dog</name>
    <name type="synonym">Canis familiaris</name>
    <dbReference type="NCBI Taxonomy" id="9615"/>
    <lineage>
        <taxon>Eukaryota</taxon>
        <taxon>Metazoa</taxon>
        <taxon>Chordata</taxon>
        <taxon>Craniata</taxon>
        <taxon>Vertebrata</taxon>
        <taxon>Euteleostomi</taxon>
        <taxon>Mammalia</taxon>
        <taxon>Eutheria</taxon>
        <taxon>Laurasiatheria</taxon>
        <taxon>Carnivora</taxon>
        <taxon>Caniformia</taxon>
        <taxon>Canidae</taxon>
        <taxon>Canis</taxon>
    </lineage>
</organism>
<dbReference type="FunFam" id="3.40.50.720:FF:000137">
    <property type="entry name" value="Hydroxysteroid (17-beta) dehydrogenase 3"/>
    <property type="match status" value="1"/>
</dbReference>
<dbReference type="PANTHER" id="PTHR43899:SF7">
    <property type="entry name" value="17-BETA-HYDROXYSTEROID DEHYDROGENASE TYPE 3"/>
    <property type="match status" value="1"/>
</dbReference>
<dbReference type="GO" id="GO:0006694">
    <property type="term" value="P:steroid biosynthetic process"/>
    <property type="evidence" value="ECO:0007669"/>
    <property type="project" value="UniProtKB-KW"/>
</dbReference>
<accession>A0A8I3MKZ7</accession>
<dbReference type="GO" id="GO:0005783">
    <property type="term" value="C:endoplasmic reticulum"/>
    <property type="evidence" value="ECO:0007669"/>
    <property type="project" value="UniProtKB-SubCell"/>
</dbReference>
<keyword evidence="8" id="KW-1185">Reference proteome</keyword>